<feature type="chain" id="PRO_5019324115" description="Ecp2 effector protein domain-containing protein" evidence="2">
    <location>
        <begin position="25"/>
        <end position="449"/>
    </location>
</feature>
<evidence type="ECO:0008006" key="5">
    <source>
        <dbReference type="Google" id="ProtNLM"/>
    </source>
</evidence>
<organism evidence="3 4">
    <name type="scientific">Coniochaeta pulveracea</name>
    <dbReference type="NCBI Taxonomy" id="177199"/>
    <lineage>
        <taxon>Eukaryota</taxon>
        <taxon>Fungi</taxon>
        <taxon>Dikarya</taxon>
        <taxon>Ascomycota</taxon>
        <taxon>Pezizomycotina</taxon>
        <taxon>Sordariomycetes</taxon>
        <taxon>Sordariomycetidae</taxon>
        <taxon>Coniochaetales</taxon>
        <taxon>Coniochaetaceae</taxon>
        <taxon>Coniochaeta</taxon>
    </lineage>
</organism>
<sequence length="449" mass="48423">MFVIDLLQMAIAAGVLSMTTGVVGYPQAQSVSPCALQEPVEGMICHDFYSERQARNVPIWVNSNLIQVTDKPPASSGIDAAEDNLAHRDTFSLIQIESRSDKTVNFVPWTEMPGTPVQTCTNFAASLVAASTSPDWNACSQLQEYFSTHPGFAGYNPGETVSGTRTVLMSVPGCSVMVGRDGNPQSEDDGMWFGNVDIVQWFTIAGQLLNGPHNGPALVRGTADCGHVLNMDKSALQWAVTRHDNWGSAPSQAKKRLEVVNSDVTTSTKAISTIPYTESPGKPKKHCSNTQSALQSASHPPKWTPYCQDLVEYFTQHPGQYKVTPGVTFTGTRTTIAHNSGSNNDSCAVMVGRDPKPSVTPTPEADGLYFGDQDVLAWLTSAAKFLNKTVDGSGHVKGTADCDHVSGNGNSSLQWAVTQTDDWGYIPTKRDTVSNRFADNALGRDMRNV</sequence>
<evidence type="ECO:0000313" key="4">
    <source>
        <dbReference type="Proteomes" id="UP000275385"/>
    </source>
</evidence>
<accession>A0A420YG90</accession>
<keyword evidence="4" id="KW-1185">Reference proteome</keyword>
<dbReference type="AlphaFoldDB" id="A0A420YG90"/>
<comment type="caution">
    <text evidence="3">The sequence shown here is derived from an EMBL/GenBank/DDBJ whole genome shotgun (WGS) entry which is preliminary data.</text>
</comment>
<keyword evidence="2" id="KW-0732">Signal</keyword>
<feature type="signal peptide" evidence="2">
    <location>
        <begin position="1"/>
        <end position="24"/>
    </location>
</feature>
<gene>
    <name evidence="3" type="ORF">DL546_009003</name>
</gene>
<name>A0A420YG90_9PEZI</name>
<evidence type="ECO:0000256" key="1">
    <source>
        <dbReference type="SAM" id="MobiDB-lite"/>
    </source>
</evidence>
<evidence type="ECO:0000256" key="2">
    <source>
        <dbReference type="SAM" id="SignalP"/>
    </source>
</evidence>
<protein>
    <recommendedName>
        <fullName evidence="5">Ecp2 effector protein domain-containing protein</fullName>
    </recommendedName>
</protein>
<feature type="compositionally biased region" description="Polar residues" evidence="1">
    <location>
        <begin position="288"/>
        <end position="298"/>
    </location>
</feature>
<evidence type="ECO:0000313" key="3">
    <source>
        <dbReference type="EMBL" id="RKU46871.1"/>
    </source>
</evidence>
<feature type="region of interest" description="Disordered" evidence="1">
    <location>
        <begin position="279"/>
        <end position="299"/>
    </location>
</feature>
<dbReference type="EMBL" id="QVQW01000012">
    <property type="protein sequence ID" value="RKU46871.1"/>
    <property type="molecule type" value="Genomic_DNA"/>
</dbReference>
<reference evidence="3 4" key="1">
    <citation type="submission" date="2018-08" db="EMBL/GenBank/DDBJ databases">
        <title>Draft genome of the lignicolous fungus Coniochaeta pulveracea.</title>
        <authorList>
            <person name="Borstlap C.J."/>
            <person name="De Witt R.N."/>
            <person name="Botha A."/>
            <person name="Volschenk H."/>
        </authorList>
    </citation>
    <scope>NUCLEOTIDE SEQUENCE [LARGE SCALE GENOMIC DNA]</scope>
    <source>
        <strain evidence="3 4">CAB683</strain>
    </source>
</reference>
<dbReference type="Proteomes" id="UP000275385">
    <property type="component" value="Unassembled WGS sequence"/>
</dbReference>
<proteinExistence type="predicted"/>